<proteinExistence type="predicted"/>
<reference evidence="3" key="1">
    <citation type="journal article" date="2007" name="Nature">
        <title>The grapevine genome sequence suggests ancestral hexaploidization in major angiosperm phyla.</title>
        <authorList>
            <consortium name="The French-Italian Public Consortium for Grapevine Genome Characterization."/>
            <person name="Jaillon O."/>
            <person name="Aury J.-M."/>
            <person name="Noel B."/>
            <person name="Policriti A."/>
            <person name="Clepet C."/>
            <person name="Casagrande A."/>
            <person name="Choisne N."/>
            <person name="Aubourg S."/>
            <person name="Vitulo N."/>
            <person name="Jubin C."/>
            <person name="Vezzi A."/>
            <person name="Legeai F."/>
            <person name="Hugueney P."/>
            <person name="Dasilva C."/>
            <person name="Horner D."/>
            <person name="Mica E."/>
            <person name="Jublot D."/>
            <person name="Poulain J."/>
            <person name="Bruyere C."/>
            <person name="Billault A."/>
            <person name="Segurens B."/>
            <person name="Gouyvenoux M."/>
            <person name="Ugarte E."/>
            <person name="Cattonaro F."/>
            <person name="Anthouard V."/>
            <person name="Vico V."/>
            <person name="Del Fabbro C."/>
            <person name="Alaux M."/>
            <person name="Di Gaspero G."/>
            <person name="Dumas V."/>
            <person name="Felice N."/>
            <person name="Paillard S."/>
            <person name="Juman I."/>
            <person name="Moroldo M."/>
            <person name="Scalabrin S."/>
            <person name="Canaguier A."/>
            <person name="Le Clainche I."/>
            <person name="Malacrida G."/>
            <person name="Durand E."/>
            <person name="Pesole G."/>
            <person name="Laucou V."/>
            <person name="Chatelet P."/>
            <person name="Merdinoglu D."/>
            <person name="Delledonne M."/>
            <person name="Pezzotti M."/>
            <person name="Lecharny A."/>
            <person name="Scarpelli C."/>
            <person name="Artiguenave F."/>
            <person name="Pe M.E."/>
            <person name="Valle G."/>
            <person name="Morgante M."/>
            <person name="Caboche M."/>
            <person name="Adam-Blondon A.-F."/>
            <person name="Weissenbach J."/>
            <person name="Quetier F."/>
            <person name="Wincker P."/>
        </authorList>
    </citation>
    <scope>NUCLEOTIDE SEQUENCE [LARGE SCALE GENOMIC DNA]</scope>
    <source>
        <strain evidence="3">cv. Pinot noir / PN40024</strain>
    </source>
</reference>
<dbReference type="EMBL" id="FN595506">
    <property type="protein sequence ID" value="CBI24501.3"/>
    <property type="molecule type" value="Genomic_DNA"/>
</dbReference>
<evidence type="ECO:0000313" key="3">
    <source>
        <dbReference type="Proteomes" id="UP000009183"/>
    </source>
</evidence>
<dbReference type="OrthoDB" id="1938864at2759"/>
<evidence type="ECO:0000313" key="2">
    <source>
        <dbReference type="EMBL" id="CBI24501.3"/>
    </source>
</evidence>
<dbReference type="PANTHER" id="PTHR37767">
    <property type="entry name" value="HYDROXYPROLINE-RICH GLYCOPROTEIN FAMILY PROTEIN"/>
    <property type="match status" value="1"/>
</dbReference>
<dbReference type="ExpressionAtlas" id="D7T1X1">
    <property type="expression patterns" value="baseline and differential"/>
</dbReference>
<sequence length="166" mass="17913">MSTVAISTAVPVQKTSLNEDSNDQPESPSSPASETNSSTSTYATGTTSLVGSSFLDCLFPLFPPNSGFLAKVGCPEGSPPPPELQNKGLDRETNSSVIVRRAPTLGELIMKSRRRSYRRKAVQMRKHNLSVGFTKKRAFGCWIFGTGGSRIGGLLGKKRQPRLKLV</sequence>
<name>D7T1X1_VITVI</name>
<feature type="compositionally biased region" description="Low complexity" evidence="1">
    <location>
        <begin position="25"/>
        <end position="41"/>
    </location>
</feature>
<dbReference type="HOGENOM" id="CLU_1605669_0_0_1"/>
<keyword evidence="3" id="KW-1185">Reference proteome</keyword>
<evidence type="ECO:0000256" key="1">
    <source>
        <dbReference type="SAM" id="MobiDB-lite"/>
    </source>
</evidence>
<dbReference type="AlphaFoldDB" id="D7T1X1"/>
<organism evidence="2 3">
    <name type="scientific">Vitis vinifera</name>
    <name type="common">Grape</name>
    <dbReference type="NCBI Taxonomy" id="29760"/>
    <lineage>
        <taxon>Eukaryota</taxon>
        <taxon>Viridiplantae</taxon>
        <taxon>Streptophyta</taxon>
        <taxon>Embryophyta</taxon>
        <taxon>Tracheophyta</taxon>
        <taxon>Spermatophyta</taxon>
        <taxon>Magnoliopsida</taxon>
        <taxon>eudicotyledons</taxon>
        <taxon>Gunneridae</taxon>
        <taxon>Pentapetalae</taxon>
        <taxon>rosids</taxon>
        <taxon>Vitales</taxon>
        <taxon>Vitaceae</taxon>
        <taxon>Viteae</taxon>
        <taxon>Vitis</taxon>
    </lineage>
</organism>
<dbReference type="Proteomes" id="UP000009183">
    <property type="component" value="Chromosome 16"/>
</dbReference>
<dbReference type="PaxDb" id="29760-VIT_16s0022g02000.t01"/>
<protein>
    <submittedName>
        <fullName evidence="2">Uncharacterized protein</fullName>
    </submittedName>
</protein>
<dbReference type="InParanoid" id="D7T1X1"/>
<accession>D7T1X1</accession>
<dbReference type="eggNOG" id="ENOG502QQ6K">
    <property type="taxonomic scope" value="Eukaryota"/>
</dbReference>
<feature type="region of interest" description="Disordered" evidence="1">
    <location>
        <begin position="1"/>
        <end position="41"/>
    </location>
</feature>
<dbReference type="PANTHER" id="PTHR37767:SF1">
    <property type="entry name" value="HYDROXYPROLINE-RICH GLYCOPROTEIN FAMILY PROTEIN"/>
    <property type="match status" value="1"/>
</dbReference>
<gene>
    <name evidence="2" type="ordered locus">VIT_16s0022g02000</name>
</gene>